<dbReference type="InterPro" id="IPR038883">
    <property type="entry name" value="AN11006-like"/>
</dbReference>
<organism evidence="2 3">
    <name type="scientific">Rhizodiscina lignyota</name>
    <dbReference type="NCBI Taxonomy" id="1504668"/>
    <lineage>
        <taxon>Eukaryota</taxon>
        <taxon>Fungi</taxon>
        <taxon>Dikarya</taxon>
        <taxon>Ascomycota</taxon>
        <taxon>Pezizomycotina</taxon>
        <taxon>Dothideomycetes</taxon>
        <taxon>Pleosporomycetidae</taxon>
        <taxon>Aulographales</taxon>
        <taxon>Rhizodiscinaceae</taxon>
        <taxon>Rhizodiscina</taxon>
    </lineage>
</organism>
<dbReference type="PANTHER" id="PTHR42085">
    <property type="entry name" value="F-BOX DOMAIN-CONTAINING PROTEIN"/>
    <property type="match status" value="1"/>
</dbReference>
<dbReference type="OrthoDB" id="62952at2759"/>
<accession>A0A9P4I7Z1</accession>
<proteinExistence type="predicted"/>
<protein>
    <submittedName>
        <fullName evidence="2">Uncharacterized protein</fullName>
    </submittedName>
</protein>
<dbReference type="PANTHER" id="PTHR42085:SF2">
    <property type="entry name" value="F-BOX DOMAIN-CONTAINING PROTEIN"/>
    <property type="match status" value="1"/>
</dbReference>
<comment type="caution">
    <text evidence="2">The sequence shown here is derived from an EMBL/GenBank/DDBJ whole genome shotgun (WGS) entry which is preliminary data.</text>
</comment>
<dbReference type="EMBL" id="ML978134">
    <property type="protein sequence ID" value="KAF2094380.1"/>
    <property type="molecule type" value="Genomic_DNA"/>
</dbReference>
<gene>
    <name evidence="2" type="ORF">NA57DRAFT_60427</name>
</gene>
<keyword evidence="3" id="KW-1185">Reference proteome</keyword>
<dbReference type="AlphaFoldDB" id="A0A9P4I7Z1"/>
<dbReference type="Proteomes" id="UP000799772">
    <property type="component" value="Unassembled WGS sequence"/>
</dbReference>
<reference evidence="2" key="1">
    <citation type="journal article" date="2020" name="Stud. Mycol.">
        <title>101 Dothideomycetes genomes: a test case for predicting lifestyles and emergence of pathogens.</title>
        <authorList>
            <person name="Haridas S."/>
            <person name="Albert R."/>
            <person name="Binder M."/>
            <person name="Bloem J."/>
            <person name="Labutti K."/>
            <person name="Salamov A."/>
            <person name="Andreopoulos B."/>
            <person name="Baker S."/>
            <person name="Barry K."/>
            <person name="Bills G."/>
            <person name="Bluhm B."/>
            <person name="Cannon C."/>
            <person name="Castanera R."/>
            <person name="Culley D."/>
            <person name="Daum C."/>
            <person name="Ezra D."/>
            <person name="Gonzalez J."/>
            <person name="Henrissat B."/>
            <person name="Kuo A."/>
            <person name="Liang C."/>
            <person name="Lipzen A."/>
            <person name="Lutzoni F."/>
            <person name="Magnuson J."/>
            <person name="Mondo S."/>
            <person name="Nolan M."/>
            <person name="Ohm R."/>
            <person name="Pangilinan J."/>
            <person name="Park H.-J."/>
            <person name="Ramirez L."/>
            <person name="Alfaro M."/>
            <person name="Sun H."/>
            <person name="Tritt A."/>
            <person name="Yoshinaga Y."/>
            <person name="Zwiers L.-H."/>
            <person name="Turgeon B."/>
            <person name="Goodwin S."/>
            <person name="Spatafora J."/>
            <person name="Crous P."/>
            <person name="Grigoriev I."/>
        </authorList>
    </citation>
    <scope>NUCLEOTIDE SEQUENCE</scope>
    <source>
        <strain evidence="2">CBS 133067</strain>
    </source>
</reference>
<feature type="region of interest" description="Disordered" evidence="1">
    <location>
        <begin position="1"/>
        <end position="39"/>
    </location>
</feature>
<evidence type="ECO:0000313" key="2">
    <source>
        <dbReference type="EMBL" id="KAF2094380.1"/>
    </source>
</evidence>
<evidence type="ECO:0000256" key="1">
    <source>
        <dbReference type="SAM" id="MobiDB-lite"/>
    </source>
</evidence>
<name>A0A9P4I7Z1_9PEZI</name>
<sequence>MAITRSKAKGQQAADKKKSKTNALPRASEGASQDTGQKLKLWRRNAQCNADENTDNEPRTLLTLPGEIRNFIYRAVLVKDNHITISAAYPPKEPALLRTCRTIRSEARMIWYSENDFRVIDRHQSIAPFLNFFRAHNLKEFYPKFYPTRVQGRGCIRFDDILIYIKAWYMEEILFKPSTRDCYCPDPRGYCKAVGHRLWDIAQLLKASNMSWENAKAVLDNAGELAMSEPGSDFKTEEMESCCTRMPEGWNMSQFEH</sequence>
<evidence type="ECO:0000313" key="3">
    <source>
        <dbReference type="Proteomes" id="UP000799772"/>
    </source>
</evidence>